<protein>
    <submittedName>
        <fullName evidence="1">ATP-dependent transcriptional activator malT</fullName>
    </submittedName>
</protein>
<dbReference type="AlphaFoldDB" id="A0A3S5DF52"/>
<proteinExistence type="predicted"/>
<sequence length="74" mass="8058">MRDQLLELGSQQLAFNHLEAKQFFDCRLPAPLAQQDSSRLCDEVAGWATALQLIALSARQSSASAQQSAKRLAG</sequence>
<accession>A0A3S5DF52</accession>
<name>A0A3S5DF52_SERRU</name>
<dbReference type="EMBL" id="LR134155">
    <property type="protein sequence ID" value="VEA70649.1"/>
    <property type="molecule type" value="Genomic_DNA"/>
</dbReference>
<dbReference type="Proteomes" id="UP000271603">
    <property type="component" value="Chromosome"/>
</dbReference>
<reference evidence="1 2" key="1">
    <citation type="submission" date="2018-12" db="EMBL/GenBank/DDBJ databases">
        <authorList>
            <consortium name="Pathogen Informatics"/>
        </authorList>
    </citation>
    <scope>NUCLEOTIDE SEQUENCE [LARGE SCALE GENOMIC DNA]</scope>
    <source>
        <strain evidence="1 2">NCTC9419</strain>
    </source>
</reference>
<evidence type="ECO:0000313" key="1">
    <source>
        <dbReference type="EMBL" id="VEA70649.1"/>
    </source>
</evidence>
<evidence type="ECO:0000313" key="2">
    <source>
        <dbReference type="Proteomes" id="UP000271603"/>
    </source>
</evidence>
<organism evidence="1 2">
    <name type="scientific">Serratia rubidaea</name>
    <name type="common">Serratia marinorubra</name>
    <dbReference type="NCBI Taxonomy" id="61652"/>
    <lineage>
        <taxon>Bacteria</taxon>
        <taxon>Pseudomonadati</taxon>
        <taxon>Pseudomonadota</taxon>
        <taxon>Gammaproteobacteria</taxon>
        <taxon>Enterobacterales</taxon>
        <taxon>Yersiniaceae</taxon>
        <taxon>Serratia</taxon>
    </lineage>
</organism>
<gene>
    <name evidence="1" type="primary">malT_2</name>
    <name evidence="1" type="ORF">NCTC9419_02156</name>
</gene>